<evidence type="ECO:0000256" key="1">
    <source>
        <dbReference type="SAM" id="Phobius"/>
    </source>
</evidence>
<feature type="transmembrane region" description="Helical" evidence="1">
    <location>
        <begin position="80"/>
        <end position="104"/>
    </location>
</feature>
<feature type="domain" description="Potassium channel" evidence="2">
    <location>
        <begin position="110"/>
        <end position="175"/>
    </location>
</feature>
<sequence>MLASLPLPSLETRLQLHAGTALSLLSAALFTWLWRAEDLHALLPRQGEQWLAWALFFLPIYRTVHHILQRPRQRQLGDLIGLYLGLVLQFAVVYYLFALLLVNGRAFHGMTALYDAQGGFLPDFYSKAALLFLDCFHLSIATAATVGYGDMYPTYWPIRLLADLQIIFTSALVIVGFGRHFSGQGPRDAGDQASSR</sequence>
<evidence type="ECO:0000313" key="4">
    <source>
        <dbReference type="Proteomes" id="UP000237082"/>
    </source>
</evidence>
<dbReference type="Proteomes" id="UP000237082">
    <property type="component" value="Unassembled WGS sequence"/>
</dbReference>
<feature type="transmembrane region" description="Helical" evidence="1">
    <location>
        <begin position="14"/>
        <end position="34"/>
    </location>
</feature>
<gene>
    <name evidence="3" type="ORF">C2I19_16810</name>
</gene>
<dbReference type="Gene3D" id="1.10.287.70">
    <property type="match status" value="1"/>
</dbReference>
<proteinExistence type="predicted"/>
<keyword evidence="1" id="KW-0472">Membrane</keyword>
<dbReference type="RefSeq" id="WP_103903811.1">
    <property type="nucleotide sequence ID" value="NZ_PQWB01000093.1"/>
</dbReference>
<dbReference type="EMBL" id="PQWB01000093">
    <property type="protein sequence ID" value="POZ60808.1"/>
    <property type="molecule type" value="Genomic_DNA"/>
</dbReference>
<evidence type="ECO:0000259" key="2">
    <source>
        <dbReference type="Pfam" id="PF07885"/>
    </source>
</evidence>
<keyword evidence="4" id="KW-1185">Reference proteome</keyword>
<keyword evidence="1" id="KW-0812">Transmembrane</keyword>
<dbReference type="OrthoDB" id="9799090at2"/>
<feature type="transmembrane region" description="Helical" evidence="1">
    <location>
        <begin position="50"/>
        <end position="68"/>
    </location>
</feature>
<dbReference type="Pfam" id="PF07885">
    <property type="entry name" value="Ion_trans_2"/>
    <property type="match status" value="1"/>
</dbReference>
<dbReference type="AlphaFoldDB" id="A0A2S5DCS2"/>
<name>A0A2S5DCS2_9NEIS</name>
<comment type="caution">
    <text evidence="3">The sequence shown here is derived from an EMBL/GenBank/DDBJ whole genome shotgun (WGS) entry which is preliminary data.</text>
</comment>
<dbReference type="InterPro" id="IPR013099">
    <property type="entry name" value="K_chnl_dom"/>
</dbReference>
<protein>
    <recommendedName>
        <fullName evidence="2">Potassium channel domain-containing protein</fullName>
    </recommendedName>
</protein>
<feature type="transmembrane region" description="Helical" evidence="1">
    <location>
        <begin position="160"/>
        <end position="178"/>
    </location>
</feature>
<organism evidence="3 4">
    <name type="scientific">Chromobacterium alticapitis</name>
    <dbReference type="NCBI Taxonomy" id="2073169"/>
    <lineage>
        <taxon>Bacteria</taxon>
        <taxon>Pseudomonadati</taxon>
        <taxon>Pseudomonadota</taxon>
        <taxon>Betaproteobacteria</taxon>
        <taxon>Neisseriales</taxon>
        <taxon>Chromobacteriaceae</taxon>
        <taxon>Chromobacterium</taxon>
    </lineage>
</organism>
<evidence type="ECO:0000313" key="3">
    <source>
        <dbReference type="EMBL" id="POZ60808.1"/>
    </source>
</evidence>
<reference evidence="4" key="1">
    <citation type="submission" date="2018-02" db="EMBL/GenBank/DDBJ databases">
        <authorList>
            <person name="O'Hara-Hanley K."/>
            <person name="Soby S."/>
        </authorList>
    </citation>
    <scope>NUCLEOTIDE SEQUENCE [LARGE SCALE GENOMIC DNA]</scope>
    <source>
        <strain evidence="4">MWU14-2602</strain>
    </source>
</reference>
<dbReference type="SUPFAM" id="SSF81324">
    <property type="entry name" value="Voltage-gated potassium channels"/>
    <property type="match status" value="1"/>
</dbReference>
<keyword evidence="1" id="KW-1133">Transmembrane helix</keyword>
<accession>A0A2S5DCS2</accession>